<dbReference type="EMBL" id="JAHDVG010000471">
    <property type="protein sequence ID" value="KAH1179516.1"/>
    <property type="molecule type" value="Genomic_DNA"/>
</dbReference>
<feature type="compositionally biased region" description="Basic and acidic residues" evidence="1">
    <location>
        <begin position="132"/>
        <end position="141"/>
    </location>
</feature>
<feature type="compositionally biased region" description="Polar residues" evidence="1">
    <location>
        <begin position="102"/>
        <end position="114"/>
    </location>
</feature>
<evidence type="ECO:0000313" key="3">
    <source>
        <dbReference type="Proteomes" id="UP000827986"/>
    </source>
</evidence>
<keyword evidence="3" id="KW-1185">Reference proteome</keyword>
<proteinExistence type="predicted"/>
<organism evidence="2 3">
    <name type="scientific">Mauremys mutica</name>
    <name type="common">yellowpond turtle</name>
    <dbReference type="NCBI Taxonomy" id="74926"/>
    <lineage>
        <taxon>Eukaryota</taxon>
        <taxon>Metazoa</taxon>
        <taxon>Chordata</taxon>
        <taxon>Craniata</taxon>
        <taxon>Vertebrata</taxon>
        <taxon>Euteleostomi</taxon>
        <taxon>Archelosauria</taxon>
        <taxon>Testudinata</taxon>
        <taxon>Testudines</taxon>
        <taxon>Cryptodira</taxon>
        <taxon>Durocryptodira</taxon>
        <taxon>Testudinoidea</taxon>
        <taxon>Geoemydidae</taxon>
        <taxon>Geoemydinae</taxon>
        <taxon>Mauremys</taxon>
    </lineage>
</organism>
<gene>
    <name evidence="2" type="ORF">KIL84_005566</name>
</gene>
<feature type="region of interest" description="Disordered" evidence="1">
    <location>
        <begin position="99"/>
        <end position="141"/>
    </location>
</feature>
<sequence length="141" mass="14676">MVSSRGNIAPVFACPRACPSQQPPVTNPCIPALTPGQPGRLSSAAPVPVLVPSAQPASLGTGSWEEAVRSAGSIGERWGLSQQQLLQVEARQGALLCKPTRDSSGSISTLTPGTRLSPAPAEMSNKPSNVRSRLEARRIRG</sequence>
<name>A0A9D3XGY3_9SAUR</name>
<comment type="caution">
    <text evidence="2">The sequence shown here is derived from an EMBL/GenBank/DDBJ whole genome shotgun (WGS) entry which is preliminary data.</text>
</comment>
<dbReference type="Proteomes" id="UP000827986">
    <property type="component" value="Unassembled WGS sequence"/>
</dbReference>
<dbReference type="AlphaFoldDB" id="A0A9D3XGY3"/>
<protein>
    <submittedName>
        <fullName evidence="2">Uncharacterized protein</fullName>
    </submittedName>
</protein>
<evidence type="ECO:0000256" key="1">
    <source>
        <dbReference type="SAM" id="MobiDB-lite"/>
    </source>
</evidence>
<evidence type="ECO:0000313" key="2">
    <source>
        <dbReference type="EMBL" id="KAH1179516.1"/>
    </source>
</evidence>
<reference evidence="2" key="1">
    <citation type="submission" date="2021-09" db="EMBL/GenBank/DDBJ databases">
        <title>The genome of Mauremys mutica provides insights into the evolution of semi-aquatic lifestyle.</title>
        <authorList>
            <person name="Gong S."/>
            <person name="Gao Y."/>
        </authorList>
    </citation>
    <scope>NUCLEOTIDE SEQUENCE</scope>
    <source>
        <strain evidence="2">MM-2020</strain>
        <tissue evidence="2">Muscle</tissue>
    </source>
</reference>
<accession>A0A9D3XGY3</accession>